<evidence type="ECO:0000256" key="7">
    <source>
        <dbReference type="RuleBase" id="RU363032"/>
    </source>
</evidence>
<evidence type="ECO:0000256" key="4">
    <source>
        <dbReference type="ARBA" id="ARBA00022692"/>
    </source>
</evidence>
<feature type="transmembrane region" description="Helical" evidence="7">
    <location>
        <begin position="263"/>
        <end position="288"/>
    </location>
</feature>
<dbReference type="AlphaFoldDB" id="A0A6I8M516"/>
<organism evidence="9 10">
    <name type="scientific">Oceanivirga miroungae</name>
    <dbReference type="NCBI Taxonomy" id="1130046"/>
    <lineage>
        <taxon>Bacteria</taxon>
        <taxon>Fusobacteriati</taxon>
        <taxon>Fusobacteriota</taxon>
        <taxon>Fusobacteriia</taxon>
        <taxon>Fusobacteriales</taxon>
        <taxon>Leptotrichiaceae</taxon>
        <taxon>Oceanivirga</taxon>
    </lineage>
</organism>
<dbReference type="GO" id="GO:0055085">
    <property type="term" value="P:transmembrane transport"/>
    <property type="evidence" value="ECO:0007669"/>
    <property type="project" value="InterPro"/>
</dbReference>
<dbReference type="PROSITE" id="PS50928">
    <property type="entry name" value="ABC_TM1"/>
    <property type="match status" value="1"/>
</dbReference>
<keyword evidence="2 7" id="KW-0813">Transport</keyword>
<evidence type="ECO:0000256" key="6">
    <source>
        <dbReference type="ARBA" id="ARBA00023136"/>
    </source>
</evidence>
<accession>A0A6I8M516</accession>
<evidence type="ECO:0000256" key="2">
    <source>
        <dbReference type="ARBA" id="ARBA00022448"/>
    </source>
</evidence>
<feature type="transmembrane region" description="Helical" evidence="7">
    <location>
        <begin position="220"/>
        <end position="243"/>
    </location>
</feature>
<evidence type="ECO:0000256" key="1">
    <source>
        <dbReference type="ARBA" id="ARBA00004651"/>
    </source>
</evidence>
<keyword evidence="6 7" id="KW-0472">Membrane</keyword>
<keyword evidence="3" id="KW-1003">Cell membrane</keyword>
<dbReference type="GO" id="GO:0005886">
    <property type="term" value="C:plasma membrane"/>
    <property type="evidence" value="ECO:0007669"/>
    <property type="project" value="UniProtKB-SubCell"/>
</dbReference>
<dbReference type="PANTHER" id="PTHR30193">
    <property type="entry name" value="ABC TRANSPORTER PERMEASE PROTEIN"/>
    <property type="match status" value="1"/>
</dbReference>
<dbReference type="RefSeq" id="WP_156683050.1">
    <property type="nucleotide sequence ID" value="NZ_CABWIB010000001.1"/>
</dbReference>
<comment type="subcellular location">
    <subcellularLocation>
        <location evidence="1 7">Cell membrane</location>
        <topology evidence="1 7">Multi-pass membrane protein</topology>
    </subcellularLocation>
</comment>
<reference evidence="9 10" key="1">
    <citation type="submission" date="2019-10" db="EMBL/GenBank/DDBJ databases">
        <authorList>
            <person name="Blom J."/>
        </authorList>
    </citation>
    <scope>NUCLEOTIDE SEQUENCE [LARGE SCALE GENOMIC DNA]</scope>
    <source>
        <strain evidence="9 10">ES3154-GLU</strain>
    </source>
</reference>
<sequence length="296" mass="33084">MGNKKSSRMFIFFSLLPAILIYTVFKVLPVFEVFKLSFYRLSVLSFSEKFVGLHNFRALIHDNNFIRAFQNSVLLIVYVTIITLVLSLMFASILVNLKIKGSSFYRVIFYVPSVLSIVVIGGIFAAIYDSKNGLLVSILGFFGLKGPELGFLGDQSIVIYSIMLVMVWQALGYYMVMYMAAMSSIPKNIYEAAEIDGANSAVKFFNVTIPLIWSSIRTTLSFFIISNINMSFLIATILTGGGPDGASEVFLTYMYNQAYTNQSYGYGMAIGVVVFIFSFVVSAIVSFVTKREVLQY</sequence>
<dbReference type="InterPro" id="IPR000515">
    <property type="entry name" value="MetI-like"/>
</dbReference>
<evidence type="ECO:0000313" key="9">
    <source>
        <dbReference type="EMBL" id="VWL85017.1"/>
    </source>
</evidence>
<keyword evidence="4 7" id="KW-0812">Transmembrane</keyword>
<feature type="transmembrane region" description="Helical" evidence="7">
    <location>
        <begin position="107"/>
        <end position="128"/>
    </location>
</feature>
<proteinExistence type="inferred from homology"/>
<evidence type="ECO:0000259" key="8">
    <source>
        <dbReference type="PROSITE" id="PS50928"/>
    </source>
</evidence>
<feature type="transmembrane region" description="Helical" evidence="7">
    <location>
        <begin position="157"/>
        <end position="176"/>
    </location>
</feature>
<dbReference type="InterPro" id="IPR035906">
    <property type="entry name" value="MetI-like_sf"/>
</dbReference>
<dbReference type="Pfam" id="PF00528">
    <property type="entry name" value="BPD_transp_1"/>
    <property type="match status" value="1"/>
</dbReference>
<evidence type="ECO:0000313" key="10">
    <source>
        <dbReference type="Proteomes" id="UP000419017"/>
    </source>
</evidence>
<dbReference type="SUPFAM" id="SSF161098">
    <property type="entry name" value="MetI-like"/>
    <property type="match status" value="1"/>
</dbReference>
<feature type="transmembrane region" description="Helical" evidence="7">
    <location>
        <begin position="73"/>
        <end position="95"/>
    </location>
</feature>
<evidence type="ECO:0000256" key="5">
    <source>
        <dbReference type="ARBA" id="ARBA00022989"/>
    </source>
</evidence>
<comment type="similarity">
    <text evidence="7">Belongs to the binding-protein-dependent transport system permease family.</text>
</comment>
<dbReference type="InterPro" id="IPR051393">
    <property type="entry name" value="ABC_transporter_permease"/>
</dbReference>
<evidence type="ECO:0000256" key="3">
    <source>
        <dbReference type="ARBA" id="ARBA00022475"/>
    </source>
</evidence>
<dbReference type="Gene3D" id="1.10.3720.10">
    <property type="entry name" value="MetI-like"/>
    <property type="match status" value="1"/>
</dbReference>
<keyword evidence="5 7" id="KW-1133">Transmembrane helix</keyword>
<name>A0A6I8M516_9FUSO</name>
<feature type="domain" description="ABC transmembrane type-1" evidence="8">
    <location>
        <begin position="69"/>
        <end position="285"/>
    </location>
</feature>
<dbReference type="EMBL" id="CABWIB010000001">
    <property type="protein sequence ID" value="VWL85017.1"/>
    <property type="molecule type" value="Genomic_DNA"/>
</dbReference>
<dbReference type="Proteomes" id="UP000419017">
    <property type="component" value="Unassembled WGS sequence"/>
</dbReference>
<keyword evidence="10" id="KW-1185">Reference proteome</keyword>
<dbReference type="PANTHER" id="PTHR30193:SF37">
    <property type="entry name" value="INNER MEMBRANE ABC TRANSPORTER PERMEASE PROTEIN YCJO"/>
    <property type="match status" value="1"/>
</dbReference>
<dbReference type="CDD" id="cd06261">
    <property type="entry name" value="TM_PBP2"/>
    <property type="match status" value="1"/>
</dbReference>
<gene>
    <name evidence="9" type="ORF">OMES3154_00288</name>
</gene>
<protein>
    <submittedName>
        <fullName evidence="9">Binding-protein-dependent transport system inner membrane protein</fullName>
    </submittedName>
</protein>